<sequence length="344" mass="38404">MKIVRLCQFSDVDKLVELAHKAGPGMTTLKPDPGAQAARIDRVRRTIEGSAAIADQGYLFLMEETDTGEIVGVCGIETAVGLEQPFYTYRIDTSVYASREMHIWSKMDKLTISHDLTGYTELCSLFLDPLHRVSCNGALLSKSRFMFLAQFSDRFGERVCAEMRGVFDENGDSPFWRALGSHFYRIDFHEADRLVSLGKKSFLAELMPRFPVYIDFLPDDAKACIGATHKDTTPARHLLESEGLRLERHIDIFEAGPVLEARIDSLRVMRESGLCSVVISDTHKAAPSAPHLIATGKLKKFRTGLIYTAPEQGLIMLTPAEAKALQVSTGDQVRMMEAYPRRVV</sequence>
<dbReference type="Pfam" id="PF04958">
    <property type="entry name" value="AstA"/>
    <property type="match status" value="1"/>
</dbReference>
<keyword evidence="1" id="KW-0056">Arginine metabolism</keyword>
<dbReference type="InterPro" id="IPR007041">
    <property type="entry name" value="Arg_succinylTrfase_AstA/AruG"/>
</dbReference>
<dbReference type="Gene3D" id="2.40.40.20">
    <property type="match status" value="1"/>
</dbReference>
<dbReference type="EMBL" id="CP025781">
    <property type="protein sequence ID" value="QBC44570.1"/>
    <property type="molecule type" value="Genomic_DNA"/>
</dbReference>
<dbReference type="InterPro" id="IPR016181">
    <property type="entry name" value="Acyl_CoA_acyltransferase"/>
</dbReference>
<dbReference type="AlphaFoldDB" id="A0A7G3GAK5"/>
<evidence type="ECO:0000256" key="1">
    <source>
        <dbReference type="ARBA" id="ARBA00022503"/>
    </source>
</evidence>
<dbReference type="GO" id="GO:0008791">
    <property type="term" value="F:arginine N-succinyltransferase activity"/>
    <property type="evidence" value="ECO:0007669"/>
    <property type="project" value="InterPro"/>
</dbReference>
<evidence type="ECO:0000256" key="3">
    <source>
        <dbReference type="ARBA" id="ARBA00023315"/>
    </source>
</evidence>
<evidence type="ECO:0000313" key="4">
    <source>
        <dbReference type="EMBL" id="QBC44570.1"/>
    </source>
</evidence>
<evidence type="ECO:0000256" key="2">
    <source>
        <dbReference type="ARBA" id="ARBA00022679"/>
    </source>
</evidence>
<dbReference type="InterPro" id="IPR017650">
    <property type="entry name" value="Arginine_N-succinylTrfase"/>
</dbReference>
<dbReference type="NCBIfam" id="TIGR03244">
    <property type="entry name" value="arg_catab_AstA"/>
    <property type="match status" value="1"/>
</dbReference>
<dbReference type="SUPFAM" id="SSF55729">
    <property type="entry name" value="Acyl-CoA N-acyltransferases (Nat)"/>
    <property type="match status" value="1"/>
</dbReference>
<keyword evidence="5" id="KW-1185">Reference proteome</keyword>
<dbReference type="GO" id="GO:0006527">
    <property type="term" value="P:L-arginine catabolic process"/>
    <property type="evidence" value="ECO:0007669"/>
    <property type="project" value="InterPro"/>
</dbReference>
<evidence type="ECO:0000313" key="5">
    <source>
        <dbReference type="Proteomes" id="UP000515917"/>
    </source>
</evidence>
<gene>
    <name evidence="4" type="primary">astA</name>
    <name evidence="4" type="ORF">C1H71_14235</name>
</gene>
<organism evidence="4 5">
    <name type="scientific">Iodobacter fluviatilis</name>
    <dbReference type="NCBI Taxonomy" id="537"/>
    <lineage>
        <taxon>Bacteria</taxon>
        <taxon>Pseudomonadati</taxon>
        <taxon>Pseudomonadota</taxon>
        <taxon>Betaproteobacteria</taxon>
        <taxon>Neisseriales</taxon>
        <taxon>Chitinibacteraceae</taxon>
        <taxon>Iodobacter</taxon>
    </lineage>
</organism>
<dbReference type="Proteomes" id="UP000515917">
    <property type="component" value="Chromosome"/>
</dbReference>
<keyword evidence="3" id="KW-0012">Acyltransferase</keyword>
<dbReference type="PANTHER" id="PTHR30420:SF1">
    <property type="entry name" value="ARGININE N-SUCCINYLTRANSFERASE"/>
    <property type="match status" value="1"/>
</dbReference>
<protein>
    <submittedName>
        <fullName evidence="4">Arginine N-succinyltransferase</fullName>
    </submittedName>
</protein>
<keyword evidence="2 4" id="KW-0808">Transferase</keyword>
<proteinExistence type="predicted"/>
<name>A0A7G3GAK5_9NEIS</name>
<dbReference type="KEGG" id="ifl:C1H71_14235"/>
<dbReference type="NCBIfam" id="TIGR03243">
    <property type="entry name" value="arg_catab_AOST"/>
    <property type="match status" value="1"/>
</dbReference>
<accession>A0A7G3GAK5</accession>
<dbReference type="PANTHER" id="PTHR30420">
    <property type="entry name" value="N-SUCCINYLARGININE DIHYDROLASE"/>
    <property type="match status" value="1"/>
</dbReference>
<reference evidence="4 5" key="1">
    <citation type="submission" date="2018-01" db="EMBL/GenBank/DDBJ databases">
        <title>Genome sequence of Iodobacter sp. strain PCH194 isolated from Indian Trans-Himalaya.</title>
        <authorList>
            <person name="Kumar V."/>
            <person name="Thakur V."/>
            <person name="Kumar S."/>
            <person name="Singh D."/>
        </authorList>
    </citation>
    <scope>NUCLEOTIDE SEQUENCE [LARGE SCALE GENOMIC DNA]</scope>
    <source>
        <strain evidence="4 5">PCH194</strain>
    </source>
</reference>